<evidence type="ECO:0000313" key="2">
    <source>
        <dbReference type="EMBL" id="CAL4077170.1"/>
    </source>
</evidence>
<keyword evidence="3" id="KW-1185">Reference proteome</keyword>
<dbReference type="Proteomes" id="UP001497623">
    <property type="component" value="Unassembled WGS sequence"/>
</dbReference>
<feature type="compositionally biased region" description="Low complexity" evidence="1">
    <location>
        <begin position="26"/>
        <end position="49"/>
    </location>
</feature>
<feature type="compositionally biased region" description="Gly residues" evidence="1">
    <location>
        <begin position="16"/>
        <end position="25"/>
    </location>
</feature>
<organism evidence="2 3">
    <name type="scientific">Meganyctiphanes norvegica</name>
    <name type="common">Northern krill</name>
    <name type="synonym">Thysanopoda norvegica</name>
    <dbReference type="NCBI Taxonomy" id="48144"/>
    <lineage>
        <taxon>Eukaryota</taxon>
        <taxon>Metazoa</taxon>
        <taxon>Ecdysozoa</taxon>
        <taxon>Arthropoda</taxon>
        <taxon>Crustacea</taxon>
        <taxon>Multicrustacea</taxon>
        <taxon>Malacostraca</taxon>
        <taxon>Eumalacostraca</taxon>
        <taxon>Eucarida</taxon>
        <taxon>Euphausiacea</taxon>
        <taxon>Euphausiidae</taxon>
        <taxon>Meganyctiphanes</taxon>
    </lineage>
</organism>
<comment type="caution">
    <text evidence="2">The sequence shown here is derived from an EMBL/GenBank/DDBJ whole genome shotgun (WGS) entry which is preliminary data.</text>
</comment>
<reference evidence="2 3" key="1">
    <citation type="submission" date="2024-05" db="EMBL/GenBank/DDBJ databases">
        <authorList>
            <person name="Wallberg A."/>
        </authorList>
    </citation>
    <scope>NUCLEOTIDE SEQUENCE [LARGE SCALE GENOMIC DNA]</scope>
</reference>
<gene>
    <name evidence="2" type="ORF">MNOR_LOCUS10342</name>
</gene>
<evidence type="ECO:0008006" key="4">
    <source>
        <dbReference type="Google" id="ProtNLM"/>
    </source>
</evidence>
<accession>A0AAV2QB16</accession>
<feature type="region of interest" description="Disordered" evidence="1">
    <location>
        <begin position="1"/>
        <end position="127"/>
    </location>
</feature>
<dbReference type="EMBL" id="CAXKWB010005187">
    <property type="protein sequence ID" value="CAL4077170.1"/>
    <property type="molecule type" value="Genomic_DNA"/>
</dbReference>
<feature type="compositionally biased region" description="Polar residues" evidence="1">
    <location>
        <begin position="1"/>
        <end position="13"/>
    </location>
</feature>
<proteinExistence type="predicted"/>
<name>A0AAV2QB16_MEGNR</name>
<evidence type="ECO:0000256" key="1">
    <source>
        <dbReference type="SAM" id="MobiDB-lite"/>
    </source>
</evidence>
<dbReference type="AlphaFoldDB" id="A0AAV2QB16"/>
<evidence type="ECO:0000313" key="3">
    <source>
        <dbReference type="Proteomes" id="UP001497623"/>
    </source>
</evidence>
<sequence>VVRRTSSIPKNNAGSTCGGGGGGSGSSSTNPLLGMGMGNVPGMPNAGSAGSPGGSTGFTFTQDSHMRIILGTRSPEPRPRRNGIVTNPSLKAAHAKAAHILRNGLGGRPRVPPQRPNGLPLKKETPL</sequence>
<feature type="non-terminal residue" evidence="2">
    <location>
        <position position="1"/>
    </location>
</feature>
<protein>
    <recommendedName>
        <fullName evidence="4">Mixed-lineage leukemia-like protein</fullName>
    </recommendedName>
</protein>